<accession>A0A7C3CC24</accession>
<dbReference type="Proteomes" id="UP000886042">
    <property type="component" value="Unassembled WGS sequence"/>
</dbReference>
<name>A0A7C3CC24_9PROT</name>
<dbReference type="AlphaFoldDB" id="A0A7C3CC24"/>
<evidence type="ECO:0000313" key="1">
    <source>
        <dbReference type="EMBL" id="HFB55300.1"/>
    </source>
</evidence>
<sequence length="173" mass="18918">MSRRVWPLIVGVALFGGILGALSASQDVVDVDVKADEWQVVQMPGASTEYFNAMVQRIMASGILPVSREKLQRQAALAAQNTDVLETGIPKFPEIIGASDIDGIPKVHLRLKGNRIISATSGDVLETGWQLKTVDLERVIAVYEGEEQTFSVTNYKSQNESHAVDETHKKKAN</sequence>
<reference evidence="1" key="1">
    <citation type="journal article" date="2020" name="mSystems">
        <title>Genome- and Community-Level Interaction Insights into Carbon Utilization and Element Cycling Functions of Hydrothermarchaeota in Hydrothermal Sediment.</title>
        <authorList>
            <person name="Zhou Z."/>
            <person name="Liu Y."/>
            <person name="Xu W."/>
            <person name="Pan J."/>
            <person name="Luo Z.H."/>
            <person name="Li M."/>
        </authorList>
    </citation>
    <scope>NUCLEOTIDE SEQUENCE [LARGE SCALE GENOMIC DNA]</scope>
    <source>
        <strain evidence="1">HyVt-489</strain>
    </source>
</reference>
<protein>
    <recommendedName>
        <fullName evidence="2">Type IV pilus biogenesis protein PilP</fullName>
    </recommendedName>
</protein>
<proteinExistence type="predicted"/>
<comment type="caution">
    <text evidence="1">The sequence shown here is derived from an EMBL/GenBank/DDBJ whole genome shotgun (WGS) entry which is preliminary data.</text>
</comment>
<dbReference type="EMBL" id="DRMN01000340">
    <property type="protein sequence ID" value="HFB55300.1"/>
    <property type="molecule type" value="Genomic_DNA"/>
</dbReference>
<gene>
    <name evidence="1" type="ORF">ENJ46_05195</name>
</gene>
<evidence type="ECO:0008006" key="2">
    <source>
        <dbReference type="Google" id="ProtNLM"/>
    </source>
</evidence>
<organism evidence="1">
    <name type="scientific">Hellea balneolensis</name>
    <dbReference type="NCBI Taxonomy" id="287478"/>
    <lineage>
        <taxon>Bacteria</taxon>
        <taxon>Pseudomonadati</taxon>
        <taxon>Pseudomonadota</taxon>
        <taxon>Alphaproteobacteria</taxon>
        <taxon>Maricaulales</taxon>
        <taxon>Robiginitomaculaceae</taxon>
        <taxon>Hellea</taxon>
    </lineage>
</organism>